<reference evidence="2" key="1">
    <citation type="journal article" date="2015" name="Nature">
        <title>Complex archaea that bridge the gap between prokaryotes and eukaryotes.</title>
        <authorList>
            <person name="Spang A."/>
            <person name="Saw J.H."/>
            <person name="Jorgensen S.L."/>
            <person name="Zaremba-Niedzwiedzka K."/>
            <person name="Martijn J."/>
            <person name="Lind A.E."/>
            <person name="van Eijk R."/>
            <person name="Schleper C."/>
            <person name="Guy L."/>
            <person name="Ettema T.J."/>
        </authorList>
    </citation>
    <scope>NUCLEOTIDE SEQUENCE</scope>
</reference>
<evidence type="ECO:0000313" key="2">
    <source>
        <dbReference type="EMBL" id="KKM99270.1"/>
    </source>
</evidence>
<accession>A0A0F9PE50</accession>
<protein>
    <recommendedName>
        <fullName evidence="1">THIF-type NAD/FAD binding fold domain-containing protein</fullName>
    </recommendedName>
</protein>
<dbReference type="PANTHER" id="PTHR43267:SF1">
    <property type="entry name" value="TRNA THREONYLCARBAMOYLADENOSINE DEHYDRATASE"/>
    <property type="match status" value="1"/>
</dbReference>
<sequence>MNYLTHEKAYRKGRLLENRDQKDILILGAGALGSWLVDLLARQGYNNLSVLDFDKVEAHNFGTQNYGRPDIGRSKAQQLSQNVMRRIGVKVNPIHKKLNKSNVQSLLKGRDLVIDVFDNYESRKIVKDFCENSIVCIHSGMSQVGFFQIAWNEGYRVAGATAPQNPDIEAPCDYPLASNLVMVCAGIVAETINIYIDGGKKRNSEFWLGKMIIEVSEEEV</sequence>
<dbReference type="GO" id="GO:0061503">
    <property type="term" value="F:tRNA threonylcarbamoyladenosine dehydratase"/>
    <property type="evidence" value="ECO:0007669"/>
    <property type="project" value="TreeGrafter"/>
</dbReference>
<proteinExistence type="predicted"/>
<dbReference type="InterPro" id="IPR000594">
    <property type="entry name" value="ThiF_NAD_FAD-bd"/>
</dbReference>
<feature type="domain" description="THIF-type NAD/FAD binding fold" evidence="1">
    <location>
        <begin position="21"/>
        <end position="189"/>
    </location>
</feature>
<dbReference type="InterPro" id="IPR045886">
    <property type="entry name" value="ThiF/MoeB/HesA"/>
</dbReference>
<dbReference type="CDD" id="cd01483">
    <property type="entry name" value="E1_enzyme_family"/>
    <property type="match status" value="1"/>
</dbReference>
<comment type="caution">
    <text evidence="2">The sequence shown here is derived from an EMBL/GenBank/DDBJ whole genome shotgun (WGS) entry which is preliminary data.</text>
</comment>
<gene>
    <name evidence="2" type="ORF">LCGC14_1149640</name>
</gene>
<dbReference type="GO" id="GO:0008641">
    <property type="term" value="F:ubiquitin-like modifier activating enzyme activity"/>
    <property type="evidence" value="ECO:0007669"/>
    <property type="project" value="InterPro"/>
</dbReference>
<dbReference type="InterPro" id="IPR035985">
    <property type="entry name" value="Ubiquitin-activating_enz"/>
</dbReference>
<dbReference type="Pfam" id="PF00899">
    <property type="entry name" value="ThiF"/>
    <property type="match status" value="1"/>
</dbReference>
<dbReference type="PANTHER" id="PTHR43267">
    <property type="entry name" value="TRNA THREONYLCARBAMOYLADENOSINE DEHYDRATASE"/>
    <property type="match status" value="1"/>
</dbReference>
<dbReference type="SUPFAM" id="SSF69572">
    <property type="entry name" value="Activating enzymes of the ubiquitin-like proteins"/>
    <property type="match status" value="1"/>
</dbReference>
<evidence type="ECO:0000259" key="1">
    <source>
        <dbReference type="Pfam" id="PF00899"/>
    </source>
</evidence>
<dbReference type="AlphaFoldDB" id="A0A0F9PE50"/>
<dbReference type="GO" id="GO:0061504">
    <property type="term" value="P:cyclic threonylcarbamoyladenosine biosynthetic process"/>
    <property type="evidence" value="ECO:0007669"/>
    <property type="project" value="TreeGrafter"/>
</dbReference>
<dbReference type="Gene3D" id="3.40.50.720">
    <property type="entry name" value="NAD(P)-binding Rossmann-like Domain"/>
    <property type="match status" value="1"/>
</dbReference>
<organism evidence="2">
    <name type="scientific">marine sediment metagenome</name>
    <dbReference type="NCBI Taxonomy" id="412755"/>
    <lineage>
        <taxon>unclassified sequences</taxon>
        <taxon>metagenomes</taxon>
        <taxon>ecological metagenomes</taxon>
    </lineage>
</organism>
<dbReference type="EMBL" id="LAZR01005517">
    <property type="protein sequence ID" value="KKM99270.1"/>
    <property type="molecule type" value="Genomic_DNA"/>
</dbReference>
<name>A0A0F9PE50_9ZZZZ</name>